<feature type="non-terminal residue" evidence="2">
    <location>
        <position position="299"/>
    </location>
</feature>
<protein>
    <submittedName>
        <fullName evidence="2">Uncharacterized protein</fullName>
    </submittedName>
</protein>
<evidence type="ECO:0000256" key="1">
    <source>
        <dbReference type="SAM" id="MobiDB-lite"/>
    </source>
</evidence>
<proteinExistence type="predicted"/>
<feature type="compositionally biased region" description="Low complexity" evidence="1">
    <location>
        <begin position="287"/>
        <end position="299"/>
    </location>
</feature>
<evidence type="ECO:0000313" key="3">
    <source>
        <dbReference type="Proteomes" id="UP000604046"/>
    </source>
</evidence>
<evidence type="ECO:0000313" key="2">
    <source>
        <dbReference type="EMBL" id="CAE7581293.1"/>
    </source>
</evidence>
<dbReference type="Proteomes" id="UP000604046">
    <property type="component" value="Unassembled WGS sequence"/>
</dbReference>
<dbReference type="OrthoDB" id="433952at2759"/>
<feature type="compositionally biased region" description="Low complexity" evidence="1">
    <location>
        <begin position="236"/>
        <end position="252"/>
    </location>
</feature>
<dbReference type="EMBL" id="CAJNDS010002743">
    <property type="protein sequence ID" value="CAE7581293.1"/>
    <property type="molecule type" value="Genomic_DNA"/>
</dbReference>
<name>A0A812URK6_9DINO</name>
<dbReference type="AlphaFoldDB" id="A0A812URK6"/>
<organism evidence="2 3">
    <name type="scientific">Symbiodinium natans</name>
    <dbReference type="NCBI Taxonomy" id="878477"/>
    <lineage>
        <taxon>Eukaryota</taxon>
        <taxon>Sar</taxon>
        <taxon>Alveolata</taxon>
        <taxon>Dinophyceae</taxon>
        <taxon>Suessiales</taxon>
        <taxon>Symbiodiniaceae</taxon>
        <taxon>Symbiodinium</taxon>
    </lineage>
</organism>
<comment type="caution">
    <text evidence="2">The sequence shown here is derived from an EMBL/GenBank/DDBJ whole genome shotgun (WGS) entry which is preliminary data.</text>
</comment>
<keyword evidence="3" id="KW-1185">Reference proteome</keyword>
<feature type="region of interest" description="Disordered" evidence="1">
    <location>
        <begin position="103"/>
        <end position="299"/>
    </location>
</feature>
<feature type="compositionally biased region" description="Basic and acidic residues" evidence="1">
    <location>
        <begin position="123"/>
        <end position="134"/>
    </location>
</feature>
<reference evidence="2" key="1">
    <citation type="submission" date="2021-02" db="EMBL/GenBank/DDBJ databases">
        <authorList>
            <person name="Dougan E. K."/>
            <person name="Rhodes N."/>
            <person name="Thang M."/>
            <person name="Chan C."/>
        </authorList>
    </citation>
    <scope>NUCLEOTIDE SEQUENCE</scope>
</reference>
<feature type="compositionally biased region" description="Basic and acidic residues" evidence="1">
    <location>
        <begin position="268"/>
        <end position="277"/>
    </location>
</feature>
<feature type="compositionally biased region" description="Basic and acidic residues" evidence="1">
    <location>
        <begin position="203"/>
        <end position="221"/>
    </location>
</feature>
<dbReference type="SUPFAM" id="SSF158791">
    <property type="entry name" value="MgtE N-terminal domain-like"/>
    <property type="match status" value="1"/>
</dbReference>
<sequence>MAHRDESEDDEEVADALEARLSTLQHLSPQEAATMLGRMPPRQAGQLVLLMGSGNRATILAAMSDAAKVSVASTLPTDTAEALGLVVSSADGTETGAADSDALEAPTVHGGSGDHCTEPPALRAEEANSSREEVQEAESLPVQQEEEGEECQKADGPSKLAEGMNASVGTQQDERGLREPIQSPETEPAEPVEPVEPAQEEELGPKCDAESDEGPESHEQEDQAGQAGHAEDAEDAAACTVAASESTASSGVDVNGGDMDCASGQPAARHEPVRESDSGYPTSPLPVSSVSSVSQADKS</sequence>
<accession>A0A812URK6</accession>
<gene>
    <name evidence="2" type="ORF">SNAT2548_LOCUS33163</name>
</gene>